<dbReference type="EMBL" id="CM004396">
    <property type="protein sequence ID" value="KAG8646273.1"/>
    <property type="molecule type" value="Genomic_DNA"/>
</dbReference>
<protein>
    <submittedName>
        <fullName evidence="1">Uncharacterized protein</fullName>
    </submittedName>
</protein>
<reference evidence="2" key="1">
    <citation type="journal article" date="2016" name="Nat. Biotechnol.">
        <title>Sequencing wild and cultivated cassava and related species reveals extensive interspecific hybridization and genetic diversity.</title>
        <authorList>
            <person name="Bredeson J.V."/>
            <person name="Lyons J.B."/>
            <person name="Prochnik S.E."/>
            <person name="Wu G.A."/>
            <person name="Ha C.M."/>
            <person name="Edsinger-Gonzales E."/>
            <person name="Grimwood J."/>
            <person name="Schmutz J."/>
            <person name="Rabbi I.Y."/>
            <person name="Egesi C."/>
            <person name="Nauluvula P."/>
            <person name="Lebot V."/>
            <person name="Ndunguru J."/>
            <person name="Mkamilo G."/>
            <person name="Bart R.S."/>
            <person name="Setter T.L."/>
            <person name="Gleadow R.M."/>
            <person name="Kulakow P."/>
            <person name="Ferguson M.E."/>
            <person name="Rounsley S."/>
            <person name="Rokhsar D.S."/>
        </authorList>
    </citation>
    <scope>NUCLEOTIDE SEQUENCE [LARGE SCALE GENOMIC DNA]</scope>
    <source>
        <strain evidence="2">cv. AM560-2</strain>
    </source>
</reference>
<evidence type="ECO:0000313" key="2">
    <source>
        <dbReference type="Proteomes" id="UP000091857"/>
    </source>
</evidence>
<comment type="caution">
    <text evidence="1">The sequence shown here is derived from an EMBL/GenBank/DDBJ whole genome shotgun (WGS) entry which is preliminary data.</text>
</comment>
<sequence>MPFTLLQPEPFIAFPTNQKHKMAQGSLYHITGEIIRKLRFLDVHDIGVCCGVEDELQKLKAEFSVIQDVLLVAEKMRNPDVQVKDWLGKFQEVVYDADDLVDDLATEALRRHVMTGNRMAKEVSLCFSSSNRLVYGFKMGHKIKAIRQSLADIEANRNLNLEGRSLIAESGYTTRKRDQADSFAFEVVIGREREKKEIVDHLLDSNSEENVSVLSIVGIGGVGKTTLAKLIFNDEKVREHFDLKLWVSVSDNFDVKIIVKKILESAKCGMLEDLVLETLIRKLREIMNGKKYLLVLDDVWNENIEKWLDLKQVLMCGSRGSRILLTTRSIRIAQIVGTQPHHYLEGLTMEESWFLFKKIVFKGQEPKSSEVVEIGKQVIKKCVGVPLAINAIASILLFKDPEREWLPFLEGNLLNLADDDIFDVLKLSYDELPSHLKCCFAYCALFQKDHVIDVKTLIHLWVAQGFIQSSNSKCVEDIGIEYFKELWCRSFFQEVERDEFGNIESCKMHDLMHDFAIFVAGEGIRHIPFDSDSWSWNHFPIELVNMKKLRTLLLPSGNQNRWIDEELSHYKALFSNCRSLRVLEVHYLDIQKVLPSVKRLKHLRYIDFSDNHELNELPDSITKLLNLQVLNVSGCDSLKELPKDTRKLVNLRHLYCERCWSLTHMPRGLGQLASLQTLSCFVVDSSLSKPVARLSELNRLNDLRGRLVIRNLGCLKDGMREFEAADLKAKQYLQSLILSWDQDDYDDDCEHMALENVQVPPNLKELKLFNYSGSRLPSLISSNANLVNISIAYCRRLQHLPVLHKLPCLKKLKIDGLCDLEYIDYEEDDCLSGGETIFFPSLKYLRLWNCPNLRGWRKKGDDSTLELLQFPCLSTFICSRCPNLTWIHQLSSLDELLDLDDASNQLLHHIFTTSISSSSSSVIPPLSNLKKLWIENMADLDSLPENALWSLASLQELRILNCPRLRFLPPELRFLTSLRQLEISKCPLLEERYGDLDQMDADWTSISHIPNIQIGDKRIQQEASFLLERKNPAQSDNKL</sequence>
<evidence type="ECO:0000313" key="1">
    <source>
        <dbReference type="EMBL" id="KAG8646273.1"/>
    </source>
</evidence>
<name>A0ACB7H0V5_MANES</name>
<dbReference type="Proteomes" id="UP000091857">
    <property type="component" value="Chromosome 10"/>
</dbReference>
<accession>A0ACB7H0V5</accession>
<proteinExistence type="predicted"/>
<gene>
    <name evidence="1" type="ORF">MANES_10G139900v8</name>
</gene>
<keyword evidence="2" id="KW-1185">Reference proteome</keyword>
<organism evidence="1 2">
    <name type="scientific">Manihot esculenta</name>
    <name type="common">Cassava</name>
    <name type="synonym">Jatropha manihot</name>
    <dbReference type="NCBI Taxonomy" id="3983"/>
    <lineage>
        <taxon>Eukaryota</taxon>
        <taxon>Viridiplantae</taxon>
        <taxon>Streptophyta</taxon>
        <taxon>Embryophyta</taxon>
        <taxon>Tracheophyta</taxon>
        <taxon>Spermatophyta</taxon>
        <taxon>Magnoliopsida</taxon>
        <taxon>eudicotyledons</taxon>
        <taxon>Gunneridae</taxon>
        <taxon>Pentapetalae</taxon>
        <taxon>rosids</taxon>
        <taxon>fabids</taxon>
        <taxon>Malpighiales</taxon>
        <taxon>Euphorbiaceae</taxon>
        <taxon>Crotonoideae</taxon>
        <taxon>Manihoteae</taxon>
        <taxon>Manihot</taxon>
    </lineage>
</organism>